<keyword evidence="1" id="KW-1185">Reference proteome</keyword>
<proteinExistence type="predicted"/>
<evidence type="ECO:0000313" key="2">
    <source>
        <dbReference type="WBParaSite" id="Pan_g1346.t1"/>
    </source>
</evidence>
<organism evidence="1 2">
    <name type="scientific">Panagrellus redivivus</name>
    <name type="common">Microworm</name>
    <dbReference type="NCBI Taxonomy" id="6233"/>
    <lineage>
        <taxon>Eukaryota</taxon>
        <taxon>Metazoa</taxon>
        <taxon>Ecdysozoa</taxon>
        <taxon>Nematoda</taxon>
        <taxon>Chromadorea</taxon>
        <taxon>Rhabditida</taxon>
        <taxon>Tylenchina</taxon>
        <taxon>Panagrolaimomorpha</taxon>
        <taxon>Panagrolaimoidea</taxon>
        <taxon>Panagrolaimidae</taxon>
        <taxon>Panagrellus</taxon>
    </lineage>
</organism>
<reference evidence="1" key="1">
    <citation type="journal article" date="2013" name="Genetics">
        <title>The draft genome and transcriptome of Panagrellus redivivus are shaped by the harsh demands of a free-living lifestyle.</title>
        <authorList>
            <person name="Srinivasan J."/>
            <person name="Dillman A.R."/>
            <person name="Macchietto M.G."/>
            <person name="Heikkinen L."/>
            <person name="Lakso M."/>
            <person name="Fracchia K.M."/>
            <person name="Antoshechkin I."/>
            <person name="Mortazavi A."/>
            <person name="Wong G."/>
            <person name="Sternberg P.W."/>
        </authorList>
    </citation>
    <scope>NUCLEOTIDE SEQUENCE [LARGE SCALE GENOMIC DNA]</scope>
    <source>
        <strain evidence="1">MT8872</strain>
    </source>
</reference>
<protein>
    <submittedName>
        <fullName evidence="2">Uncharacterized protein</fullName>
    </submittedName>
</protein>
<dbReference type="WBParaSite" id="Pan_g1346.t1">
    <property type="protein sequence ID" value="Pan_g1346.t1"/>
    <property type="gene ID" value="Pan_g1346"/>
</dbReference>
<name>A0A7E4UWI7_PANRE</name>
<reference evidence="2" key="2">
    <citation type="submission" date="2020-10" db="UniProtKB">
        <authorList>
            <consortium name="WormBaseParasite"/>
        </authorList>
    </citation>
    <scope>IDENTIFICATION</scope>
</reference>
<sequence>MPYPLSKLAYGLRCRLHEIATPVERYKLQIAAGNPSICLPKQVICDDSKHTPNLLIYNGTTEMRLNYVHGSCQVTFDENGLCMYRSAYLKGLSFRDFKSEVFGHALFERAWIKYKEGEFKAYFSELKQFLNNNLVKGRKEDRTTISFSNRTGVSDYHWELETWHVPLM</sequence>
<accession>A0A7E4UWI7</accession>
<dbReference type="Proteomes" id="UP000492821">
    <property type="component" value="Unassembled WGS sequence"/>
</dbReference>
<evidence type="ECO:0000313" key="1">
    <source>
        <dbReference type="Proteomes" id="UP000492821"/>
    </source>
</evidence>
<dbReference type="AlphaFoldDB" id="A0A7E4UWI7"/>